<keyword evidence="2" id="KW-1185">Reference proteome</keyword>
<reference evidence="1 2" key="1">
    <citation type="journal article" date="2016" name="J. Virol.">
        <title>Concurrence of Iridovirus, Polyomavirus, and a Unique Member of a New Group of Fish Papillomaviruses in Lymphocystis Disease-Affected Gilthead Sea Bream.</title>
        <authorList>
            <person name="Lopez-Bueno A."/>
            <person name="Mavian C."/>
            <person name="Labella A.M."/>
            <person name="Castro D."/>
            <person name="Borrego J.J."/>
            <person name="Alcami A."/>
            <person name="Alejo A."/>
        </authorList>
    </citation>
    <scope>NUCLEOTIDE SEQUENCE [LARGE SCALE GENOMIC DNA]</scope>
    <source>
        <strain evidence="1">SA9</strain>
    </source>
</reference>
<protein>
    <submittedName>
        <fullName evidence="1">Uncharacterized protein</fullName>
    </submittedName>
</protein>
<dbReference type="Proteomes" id="UP000149121">
    <property type="component" value="Segment"/>
</dbReference>
<dbReference type="KEGG" id="vg:30902753"/>
<accession>A0A1B2RWA8</accession>
<evidence type="ECO:0000313" key="2">
    <source>
        <dbReference type="Proteomes" id="UP000149121"/>
    </source>
</evidence>
<name>A0A1B2RWA8_9VIRU</name>
<dbReference type="EMBL" id="KX643370">
    <property type="protein sequence ID" value="AOC55261.1"/>
    <property type="molecule type" value="Genomic_DNA"/>
</dbReference>
<organism evidence="1 2">
    <name type="scientific">Lymphocystis disease virus 3</name>
    <dbReference type="NCBI Taxonomy" id="2560566"/>
    <lineage>
        <taxon>Viruses</taxon>
        <taxon>Varidnaviria</taxon>
        <taxon>Bamfordvirae</taxon>
        <taxon>Nucleocytoviricota</taxon>
        <taxon>Megaviricetes</taxon>
        <taxon>Pimascovirales</taxon>
        <taxon>Pimascovirales incertae sedis</taxon>
        <taxon>Iridoviridae</taxon>
        <taxon>Alphairidovirinae</taxon>
        <taxon>Lymphocystivirus</taxon>
        <taxon>Lymphocystivirus sparus1</taxon>
    </lineage>
</organism>
<gene>
    <name evidence="1" type="ORF">LCDVSa177R</name>
</gene>
<dbReference type="OrthoDB" id="26881at10239"/>
<proteinExistence type="predicted"/>
<evidence type="ECO:0000313" key="1">
    <source>
        <dbReference type="EMBL" id="AOC55261.1"/>
    </source>
</evidence>
<sequence length="117" mass="13629">MLNRSVEAFLTVRQKIKDHEEAKKILKKEEKILLNNIISAMTAAEEDLIKVANDLYIYKEDKISYKSLSKKQFNVELDKFVKEENVSPELVRRILNLKTGEGVKRSKLKILNKLPDK</sequence>